<evidence type="ECO:0000259" key="2">
    <source>
        <dbReference type="PROSITE" id="PS50106"/>
    </source>
</evidence>
<evidence type="ECO:0000313" key="5">
    <source>
        <dbReference type="Proteomes" id="UP000472262"/>
    </source>
</evidence>
<evidence type="ECO:0000259" key="3">
    <source>
        <dbReference type="PROSITE" id="PS51444"/>
    </source>
</evidence>
<dbReference type="Ensembl" id="ENSSGRT00000072615.1">
    <property type="protein sequence ID" value="ENSSGRP00000068126.1"/>
    <property type="gene ID" value="ENSSGRG00000034946.1"/>
</dbReference>
<feature type="domain" description="PDZ" evidence="2">
    <location>
        <begin position="76"/>
        <end position="153"/>
    </location>
</feature>
<sequence length="953" mass="107539">FSCIGKIFIPKKHRQRFDEAVSQSLINRMCRSKSLGEPQNRLRRSRSQDHHERPQGSKRTSSVPRDTGDDPAQPETIRVYRGKKSFGFTLRGHAPVWIDSVMPGSPAEACGLKPGDRILFLNGLDMRNCSHEKVVSMLQGSGAMPTLVVEEGPVDYPLSDSESEETPTIPRSRSPALSSLQWVAEILPPSIRVHGRTFSQQLQHLLTLQERYTICKALETFFQHRNVDTLIVDVFPVLDTPAKQLIWQFIYQLLTYEEQEHCKSKIARFLGFKSAGYSFLCTCSVSGQHFLCVSGTFTDPVTPEERQCGDGTSFPESPDLSHFLVLFILKLFRTFIKISHKCTINVPHEFVHFAGNRKSGLSLSWTESFPGSQFEPYQQTVPSPDSVDSNPYVSFDSPPASPLPSDEPSPLPQRRKLFTFSRPPRSRDTDKFLDALSEQLGHRVNIVDDFKGGENDYEEMSFQDDQEVNMLPHELSSASSEDHSSSDDSTSVSYSSGSDHIPPPPQSPPPPPPPIQFTDPPSSLHSQQSYEGTLSTKVPPPPPPPLPLPPPCGPPPLPKASLKASDNNHMSVKRLRWQQVENSEGTIWGQLGDDPDYHKLSDMVKYLDLDLYFGTQRNSKPTFLPENFKKKDVVEILSYKKAYNASILIAHLKLSPKELREILMTMSTERLEPAHIKQLLLYAPDDEEVKRFQHYDQDPAKLSEPDKFVLQMLLVPEYKTRLRCLLFKTTVQEKTEEMRGAYECIYKASLELKNSKRLAKILEFVLAMGNYLNNGQPKTNKTTGFKINFLTELNTTKTVDGKSTFLHILAKSLCQHFPELLNFARDLITVPLAAKVNQRTITAELSDLHSTIQEIRTACVKIPATAEDRFALVMNSFLENCHPAVQSLDSLQQRAMDEFHKVASYFGEDSKATTTETFFGIFAEFISKFERALSETQGTEIRRSPRIASPLAW</sequence>
<dbReference type="SUPFAM" id="SSF50156">
    <property type="entry name" value="PDZ domain-like"/>
    <property type="match status" value="1"/>
</dbReference>
<dbReference type="InterPro" id="IPR051425">
    <property type="entry name" value="Formin_Homology"/>
</dbReference>
<dbReference type="PROSITE" id="PS51444">
    <property type="entry name" value="FH2"/>
    <property type="match status" value="1"/>
</dbReference>
<dbReference type="SUPFAM" id="SSF101447">
    <property type="entry name" value="Formin homology 2 domain (FH2 domain)"/>
    <property type="match status" value="1"/>
</dbReference>
<dbReference type="AlphaFoldDB" id="A0A672PW13"/>
<reference evidence="4" key="1">
    <citation type="submission" date="2025-08" db="UniProtKB">
        <authorList>
            <consortium name="Ensembl"/>
        </authorList>
    </citation>
    <scope>IDENTIFICATION</scope>
</reference>
<dbReference type="InterPro" id="IPR015425">
    <property type="entry name" value="FH2_Formin"/>
</dbReference>
<feature type="compositionally biased region" description="Polar residues" evidence="1">
    <location>
        <begin position="524"/>
        <end position="536"/>
    </location>
</feature>
<feature type="region of interest" description="Disordered" evidence="1">
    <location>
        <begin position="30"/>
        <end position="76"/>
    </location>
</feature>
<evidence type="ECO:0000313" key="4">
    <source>
        <dbReference type="Ensembl" id="ENSSGRP00000068126.1"/>
    </source>
</evidence>
<dbReference type="PANTHER" id="PTHR45725">
    <property type="entry name" value="FORMIN HOMOLOGY 2 FAMILY MEMBER"/>
    <property type="match status" value="1"/>
</dbReference>
<dbReference type="SMART" id="SM00498">
    <property type="entry name" value="FH2"/>
    <property type="match status" value="1"/>
</dbReference>
<dbReference type="Gene3D" id="2.30.42.10">
    <property type="match status" value="1"/>
</dbReference>
<dbReference type="Gene3D" id="1.20.58.2220">
    <property type="entry name" value="Formin, FH2 domain"/>
    <property type="match status" value="1"/>
</dbReference>
<keyword evidence="5" id="KW-1185">Reference proteome</keyword>
<feature type="region of interest" description="Disordered" evidence="1">
    <location>
        <begin position="374"/>
        <end position="429"/>
    </location>
</feature>
<name>A0A672PW13_SINGR</name>
<feature type="domain" description="FH2" evidence="3">
    <location>
        <begin position="562"/>
        <end position="953"/>
    </location>
</feature>
<organism evidence="4 5">
    <name type="scientific">Sinocyclocheilus grahami</name>
    <name type="common">Dianchi golden-line fish</name>
    <name type="synonym">Barbus grahami</name>
    <dbReference type="NCBI Taxonomy" id="75366"/>
    <lineage>
        <taxon>Eukaryota</taxon>
        <taxon>Metazoa</taxon>
        <taxon>Chordata</taxon>
        <taxon>Craniata</taxon>
        <taxon>Vertebrata</taxon>
        <taxon>Euteleostomi</taxon>
        <taxon>Actinopterygii</taxon>
        <taxon>Neopterygii</taxon>
        <taxon>Teleostei</taxon>
        <taxon>Ostariophysi</taxon>
        <taxon>Cypriniformes</taxon>
        <taxon>Cyprinidae</taxon>
        <taxon>Cyprininae</taxon>
        <taxon>Sinocyclocheilus</taxon>
    </lineage>
</organism>
<dbReference type="InterPro" id="IPR001478">
    <property type="entry name" value="PDZ"/>
</dbReference>
<accession>A0A672PW13</accession>
<feature type="compositionally biased region" description="Pro residues" evidence="1">
    <location>
        <begin position="538"/>
        <end position="558"/>
    </location>
</feature>
<dbReference type="CDD" id="cd06744">
    <property type="entry name" value="PDZ2_L-delphilin-like"/>
    <property type="match status" value="1"/>
</dbReference>
<dbReference type="Gene3D" id="1.20.1160.20">
    <property type="match status" value="1"/>
</dbReference>
<feature type="compositionally biased region" description="Pro residues" evidence="1">
    <location>
        <begin position="399"/>
        <end position="411"/>
    </location>
</feature>
<dbReference type="InterPro" id="IPR036034">
    <property type="entry name" value="PDZ_sf"/>
</dbReference>
<dbReference type="PANTHER" id="PTHR45725:SF12">
    <property type="entry name" value="DELPHILIN-RELATED"/>
    <property type="match status" value="1"/>
</dbReference>
<dbReference type="PROSITE" id="PS50106">
    <property type="entry name" value="PDZ"/>
    <property type="match status" value="1"/>
</dbReference>
<dbReference type="Proteomes" id="UP000472262">
    <property type="component" value="Unassembled WGS sequence"/>
</dbReference>
<protein>
    <submittedName>
        <fullName evidence="4">Delphilin-like</fullName>
    </submittedName>
</protein>
<feature type="region of interest" description="Disordered" evidence="1">
    <location>
        <begin position="474"/>
        <end position="564"/>
    </location>
</feature>
<dbReference type="SMART" id="SM00228">
    <property type="entry name" value="PDZ"/>
    <property type="match status" value="1"/>
</dbReference>
<gene>
    <name evidence="4" type="primary">LOC107594183</name>
</gene>
<proteinExistence type="predicted"/>
<dbReference type="InterPro" id="IPR042201">
    <property type="entry name" value="FH2_Formin_sf"/>
</dbReference>
<feature type="compositionally biased region" description="Pro residues" evidence="1">
    <location>
        <begin position="501"/>
        <end position="515"/>
    </location>
</feature>
<dbReference type="Pfam" id="PF00595">
    <property type="entry name" value="PDZ"/>
    <property type="match status" value="1"/>
</dbReference>
<evidence type="ECO:0000256" key="1">
    <source>
        <dbReference type="SAM" id="MobiDB-lite"/>
    </source>
</evidence>
<feature type="compositionally biased region" description="Basic and acidic residues" evidence="1">
    <location>
        <begin position="46"/>
        <end position="55"/>
    </location>
</feature>
<dbReference type="Pfam" id="PF02181">
    <property type="entry name" value="FH2"/>
    <property type="match status" value="1"/>
</dbReference>
<feature type="compositionally biased region" description="Low complexity" evidence="1">
    <location>
        <begin position="487"/>
        <end position="499"/>
    </location>
</feature>
<reference evidence="4" key="2">
    <citation type="submission" date="2025-09" db="UniProtKB">
        <authorList>
            <consortium name="Ensembl"/>
        </authorList>
    </citation>
    <scope>IDENTIFICATION</scope>
</reference>
<feature type="compositionally biased region" description="Polar residues" evidence="1">
    <location>
        <begin position="374"/>
        <end position="392"/>
    </location>
</feature>